<dbReference type="EMBL" id="UYSL01008218">
    <property type="protein sequence ID" value="VDL68008.1"/>
    <property type="molecule type" value="Genomic_DNA"/>
</dbReference>
<dbReference type="AlphaFoldDB" id="A0A0N4XPG7"/>
<name>A0A0N4XPG7_NIPBR</name>
<evidence type="ECO:0000313" key="3">
    <source>
        <dbReference type="WBParaSite" id="NBR_0000441901-mRNA-1"/>
    </source>
</evidence>
<gene>
    <name evidence="1" type="ORF">NBR_LOCUS4419</name>
</gene>
<dbReference type="Proteomes" id="UP000271162">
    <property type="component" value="Unassembled WGS sequence"/>
</dbReference>
<proteinExistence type="predicted"/>
<accession>A0A0N4XPG7</accession>
<organism evidence="3">
    <name type="scientific">Nippostrongylus brasiliensis</name>
    <name type="common">Rat hookworm</name>
    <dbReference type="NCBI Taxonomy" id="27835"/>
    <lineage>
        <taxon>Eukaryota</taxon>
        <taxon>Metazoa</taxon>
        <taxon>Ecdysozoa</taxon>
        <taxon>Nematoda</taxon>
        <taxon>Chromadorea</taxon>
        <taxon>Rhabditida</taxon>
        <taxon>Rhabditina</taxon>
        <taxon>Rhabditomorpha</taxon>
        <taxon>Strongyloidea</taxon>
        <taxon>Heligmosomidae</taxon>
        <taxon>Nippostrongylus</taxon>
    </lineage>
</organism>
<evidence type="ECO:0000313" key="1">
    <source>
        <dbReference type="EMBL" id="VDL68008.1"/>
    </source>
</evidence>
<protein>
    <submittedName>
        <fullName evidence="3">Nuclear pore complex protein</fullName>
    </submittedName>
</protein>
<sequence>MELLTNVIRNVRDQMYALELKTDILNDELQSKDMAIALREKMLMRNERGVISPSLTRNVCEIIITLLSSNQILNRPSHTLYKEFNSEIPWAGGNPSGDGGNEMMREGADKFCPDPHRIVEMAVAERVADLVQIVIDELEVEDDPVDETWFYLMRVLLELCDTNHVETHAKLVEQFEKCDMKKLFSLVWKQPRYSIFHGMLQRMVSFILYSNTDPLSPAVAYLFETLNLPEIIRFGIEPRCVLKKIDLFSLRTHHIHLALAVEQAMKNSPSSQGVRSAAEKCPTWSIITALVDEWLSWNMPDPEVVNYPAWIVDQLLSTSIDLQSTVLSDDAMDEFERAVAPQRHALYEFKSQT</sequence>
<keyword evidence="2" id="KW-1185">Reference proteome</keyword>
<reference evidence="3" key="1">
    <citation type="submission" date="2017-02" db="UniProtKB">
        <authorList>
            <consortium name="WormBaseParasite"/>
        </authorList>
    </citation>
    <scope>IDENTIFICATION</scope>
</reference>
<dbReference type="WBParaSite" id="NBR_0000441901-mRNA-1">
    <property type="protein sequence ID" value="NBR_0000441901-mRNA-1"/>
    <property type="gene ID" value="NBR_0000441901"/>
</dbReference>
<evidence type="ECO:0000313" key="2">
    <source>
        <dbReference type="Proteomes" id="UP000271162"/>
    </source>
</evidence>
<reference evidence="1 2" key="2">
    <citation type="submission" date="2018-11" db="EMBL/GenBank/DDBJ databases">
        <authorList>
            <consortium name="Pathogen Informatics"/>
        </authorList>
    </citation>
    <scope>NUCLEOTIDE SEQUENCE [LARGE SCALE GENOMIC DNA]</scope>
</reference>
<dbReference type="STRING" id="27835.A0A0N4XPG7"/>